<evidence type="ECO:0000256" key="3">
    <source>
        <dbReference type="ARBA" id="ARBA00022692"/>
    </source>
</evidence>
<evidence type="ECO:0000313" key="9">
    <source>
        <dbReference type="EMBL" id="KCZ57810.1"/>
    </source>
</evidence>
<keyword evidence="3" id="KW-0812">Transmembrane</keyword>
<keyword evidence="2" id="KW-0808">Transferase</keyword>
<dbReference type="InterPro" id="IPR029063">
    <property type="entry name" value="SAM-dependent_MTases_sf"/>
</dbReference>
<dbReference type="Pfam" id="PF13489">
    <property type="entry name" value="Methyltransf_23"/>
    <property type="match status" value="1"/>
</dbReference>
<name>A0A059DWU3_9PROT</name>
<dbReference type="Gene3D" id="3.40.50.150">
    <property type="entry name" value="Vaccinia Virus protein VP39"/>
    <property type="match status" value="1"/>
</dbReference>
<protein>
    <submittedName>
        <fullName evidence="9">Uncharacterized protein</fullName>
    </submittedName>
</protein>
<organism evidence="9 10">
    <name type="scientific">Hyphomonas atlantica</name>
    <dbReference type="NCBI Taxonomy" id="1280948"/>
    <lineage>
        <taxon>Bacteria</taxon>
        <taxon>Pseudomonadati</taxon>
        <taxon>Pseudomonadota</taxon>
        <taxon>Alphaproteobacteria</taxon>
        <taxon>Hyphomonadales</taxon>
        <taxon>Hyphomonadaceae</taxon>
        <taxon>Hyphomonas</taxon>
    </lineage>
</organism>
<evidence type="ECO:0000256" key="5">
    <source>
        <dbReference type="ARBA" id="ARBA00023034"/>
    </source>
</evidence>
<dbReference type="InterPro" id="IPR018011">
    <property type="entry name" value="Carb_sulfotrans_8-10"/>
</dbReference>
<proteinExistence type="predicted"/>
<dbReference type="Proteomes" id="UP000024547">
    <property type="component" value="Unassembled WGS sequence"/>
</dbReference>
<accession>A0A059DWU3</accession>
<dbReference type="Pfam" id="PF03567">
    <property type="entry name" value="Sulfotransfer_2"/>
    <property type="match status" value="1"/>
</dbReference>
<dbReference type="PANTHER" id="PTHR12137">
    <property type="entry name" value="CARBOHYDRATE SULFOTRANSFERASE"/>
    <property type="match status" value="1"/>
</dbReference>
<keyword evidence="7" id="KW-0325">Glycoprotein</keyword>
<dbReference type="EMBL" id="AWFH01000063">
    <property type="protein sequence ID" value="KCZ57810.1"/>
    <property type="molecule type" value="Genomic_DNA"/>
</dbReference>
<dbReference type="SUPFAM" id="SSF53335">
    <property type="entry name" value="S-adenosyl-L-methionine-dependent methyltransferases"/>
    <property type="match status" value="1"/>
</dbReference>
<dbReference type="OrthoDB" id="554104at2"/>
<comment type="subcellular location">
    <subcellularLocation>
        <location evidence="1">Golgi apparatus membrane</location>
        <topology evidence="1">Single-pass type II membrane protein</topology>
    </subcellularLocation>
</comment>
<gene>
    <name evidence="9" type="ORF">HY36_11575</name>
</gene>
<keyword evidence="10" id="KW-1185">Reference proteome</keyword>
<evidence type="ECO:0000313" key="10">
    <source>
        <dbReference type="Proteomes" id="UP000024547"/>
    </source>
</evidence>
<keyword evidence="6" id="KW-0472">Membrane</keyword>
<comment type="caution">
    <text evidence="9">The sequence shown here is derived from an EMBL/GenBank/DDBJ whole genome shotgun (WGS) entry which is preliminary data.</text>
</comment>
<dbReference type="GO" id="GO:0008146">
    <property type="term" value="F:sulfotransferase activity"/>
    <property type="evidence" value="ECO:0007669"/>
    <property type="project" value="InterPro"/>
</dbReference>
<dbReference type="InterPro" id="IPR005331">
    <property type="entry name" value="Sulfotransferase"/>
</dbReference>
<evidence type="ECO:0000256" key="2">
    <source>
        <dbReference type="ARBA" id="ARBA00022679"/>
    </source>
</evidence>
<dbReference type="AlphaFoldDB" id="A0A059DWU3"/>
<feature type="region of interest" description="Disordered" evidence="8">
    <location>
        <begin position="227"/>
        <end position="253"/>
    </location>
</feature>
<dbReference type="GO" id="GO:0016020">
    <property type="term" value="C:membrane"/>
    <property type="evidence" value="ECO:0007669"/>
    <property type="project" value="InterPro"/>
</dbReference>
<dbReference type="eggNOG" id="COG0457">
    <property type="taxonomic scope" value="Bacteria"/>
</dbReference>
<evidence type="ECO:0000256" key="6">
    <source>
        <dbReference type="ARBA" id="ARBA00023136"/>
    </source>
</evidence>
<keyword evidence="4" id="KW-1133">Transmembrane helix</keyword>
<keyword evidence="5" id="KW-0333">Golgi apparatus</keyword>
<evidence type="ECO:0000256" key="8">
    <source>
        <dbReference type="SAM" id="MobiDB-lite"/>
    </source>
</evidence>
<dbReference type="RefSeq" id="WP_051602925.1">
    <property type="nucleotide sequence ID" value="NZ_AWFH01000063.1"/>
</dbReference>
<dbReference type="PATRIC" id="fig|1280948.3.peg.3435"/>
<evidence type="ECO:0000256" key="4">
    <source>
        <dbReference type="ARBA" id="ARBA00022989"/>
    </source>
</evidence>
<reference evidence="9 10" key="1">
    <citation type="journal article" date="2014" name="Antonie Van Leeuwenhoek">
        <title>Hyphomonas beringensis sp. nov. and Hyphomonas chukchiensis sp. nov., isolated from surface seawater of the Bering Sea and Chukchi Sea.</title>
        <authorList>
            <person name="Li C."/>
            <person name="Lai Q."/>
            <person name="Li G."/>
            <person name="Dong C."/>
            <person name="Wang J."/>
            <person name="Liao Y."/>
            <person name="Shao Z."/>
        </authorList>
    </citation>
    <scope>NUCLEOTIDE SEQUENCE [LARGE SCALE GENOMIC DNA]</scope>
    <source>
        <strain evidence="9 10">22II1-22F38</strain>
    </source>
</reference>
<dbReference type="GO" id="GO:0016051">
    <property type="term" value="P:carbohydrate biosynthetic process"/>
    <property type="evidence" value="ECO:0007669"/>
    <property type="project" value="InterPro"/>
</dbReference>
<evidence type="ECO:0000256" key="7">
    <source>
        <dbReference type="ARBA" id="ARBA00023180"/>
    </source>
</evidence>
<evidence type="ECO:0000256" key="1">
    <source>
        <dbReference type="ARBA" id="ARBA00004323"/>
    </source>
</evidence>
<dbReference type="STRING" id="1280948.HY36_11575"/>
<dbReference type="CDD" id="cd02440">
    <property type="entry name" value="AdoMet_MTases"/>
    <property type="match status" value="1"/>
</dbReference>
<sequence>MAVVLKDLGVCYFPAPKVANTSIKHLMYEVEHGHSFVGEKDEVTGAVRHIHKEFSTPLFKELDLSEYDPFLRFAVIRDPVERMLSAWRNRVAHHGELSEGKVSVEKLTEAGVIENPDLETFIDNLDTYRRVKGSIHTHTAPLVDFLGKDSTYYHLIFTMENSHLIEELFYVMTGVRRSMGRSQTGGPKVSTQDLDAGRIEKIKEFYAEDYEVFGHLFASDGAGVPHGNYKARTTPSPKSLPKAQKKPEKKGEKAKFRPMDVVAGYLPITKENTPEIQCPACGQKNCHVQVQYPSRVDKWAALRVMICENCGLGFVPEIPFDLEAYRRQKSQRVQKRAANVPPEKYFETIDRDQSRIARRARTHASLLKKWAGNIGNFLEINPRSGALYHYVPSASKWAADVDEACAPHLDHLGVKRSTLMSLPHGTYDVVVAAHLLQEMPLDQVPGFLDRCRDLLTPEGLLLVEVPEWGSLHNRVPPKHGGYEPHTNFFSPQALVGFLETAGLKIHYLQTRDKLFPVSPDGKVDFEQCTDRNAKDATHLLAIVSTNPSSSKT</sequence>
<dbReference type="PANTHER" id="PTHR12137:SF54">
    <property type="entry name" value="CARBOHYDRATE SULFOTRANSFERASE"/>
    <property type="match status" value="1"/>
</dbReference>